<comment type="cofactor">
    <cofactor evidence="1">
        <name>Mg(2+)</name>
        <dbReference type="ChEBI" id="CHEBI:18420"/>
    </cofactor>
</comment>
<keyword evidence="8" id="KW-0460">Magnesium</keyword>
<dbReference type="EMBL" id="PSZC01000021">
    <property type="protein sequence ID" value="PPJ35474.1"/>
    <property type="molecule type" value="Genomic_DNA"/>
</dbReference>
<keyword evidence="5" id="KW-0479">Metal-binding</keyword>
<protein>
    <recommendedName>
        <fullName evidence="11">8-oxo-dGTP diphosphatase</fullName>
        <ecNumber evidence="11">3.6.1.55</ecNumber>
    </recommendedName>
</protein>
<dbReference type="GO" id="GO:0046872">
    <property type="term" value="F:metal ion binding"/>
    <property type="evidence" value="ECO:0007669"/>
    <property type="project" value="UniProtKB-KW"/>
</dbReference>
<dbReference type="GO" id="GO:0008413">
    <property type="term" value="F:8-oxo-7,8-dihydroguanosine triphosphate pyrophosphatase activity"/>
    <property type="evidence" value="ECO:0007669"/>
    <property type="project" value="TreeGrafter"/>
</dbReference>
<dbReference type="PRINTS" id="PR00502">
    <property type="entry name" value="NUDIXFAMILY"/>
</dbReference>
<dbReference type="InterPro" id="IPR020476">
    <property type="entry name" value="Nudix_hydrolase"/>
</dbReference>
<evidence type="ECO:0000256" key="10">
    <source>
        <dbReference type="ARBA" id="ARBA00035861"/>
    </source>
</evidence>
<dbReference type="GO" id="GO:0044716">
    <property type="term" value="F:8-oxo-GDP phosphatase activity"/>
    <property type="evidence" value="ECO:0007669"/>
    <property type="project" value="TreeGrafter"/>
</dbReference>
<evidence type="ECO:0000313" key="14">
    <source>
        <dbReference type="EMBL" id="PPJ35474.1"/>
    </source>
</evidence>
<accession>A0A2S6AJR8</accession>
<evidence type="ECO:0000313" key="15">
    <source>
        <dbReference type="Proteomes" id="UP000239874"/>
    </source>
</evidence>
<dbReference type="GO" id="GO:0006281">
    <property type="term" value="P:DNA repair"/>
    <property type="evidence" value="ECO:0007669"/>
    <property type="project" value="UniProtKB-KW"/>
</dbReference>
<dbReference type="PANTHER" id="PTHR47707">
    <property type="entry name" value="8-OXO-DGTP DIPHOSPHATASE"/>
    <property type="match status" value="1"/>
</dbReference>
<dbReference type="InterPro" id="IPR015797">
    <property type="entry name" value="NUDIX_hydrolase-like_dom_sf"/>
</dbReference>
<evidence type="ECO:0000256" key="4">
    <source>
        <dbReference type="ARBA" id="ARBA00022705"/>
    </source>
</evidence>
<dbReference type="Pfam" id="PF00293">
    <property type="entry name" value="NUDIX"/>
    <property type="match status" value="1"/>
</dbReference>
<keyword evidence="9" id="KW-0234">DNA repair</keyword>
<organism evidence="14 15">
    <name type="scientific">Nocardia nova</name>
    <dbReference type="NCBI Taxonomy" id="37330"/>
    <lineage>
        <taxon>Bacteria</taxon>
        <taxon>Bacillati</taxon>
        <taxon>Actinomycetota</taxon>
        <taxon>Actinomycetes</taxon>
        <taxon>Mycobacteriales</taxon>
        <taxon>Nocardiaceae</taxon>
        <taxon>Nocardia</taxon>
    </lineage>
</organism>
<sequence>MTPVTDLIEGLVATAERDGVVQLVVGAVIQHEGRVLLLRRPGNDFMGGVWELPSGKVEPGENLGDALTREVSEETGLTMTAIGRYLDSFDYTSGSGKHSRQFNFAVDCVAPDPVRLTEHDAYTWAALSEELPVTDAVKKTLATFVEGGGSYIAR</sequence>
<dbReference type="InterPro" id="IPR047127">
    <property type="entry name" value="MutT-like"/>
</dbReference>
<dbReference type="GO" id="GO:0035539">
    <property type="term" value="F:8-oxo-7,8-dihydrodeoxyguanosine triphosphate pyrophosphatase activity"/>
    <property type="evidence" value="ECO:0007669"/>
    <property type="project" value="UniProtKB-EC"/>
</dbReference>
<dbReference type="GO" id="GO:0044715">
    <property type="term" value="F:8-oxo-dGDP phosphatase activity"/>
    <property type="evidence" value="ECO:0007669"/>
    <property type="project" value="TreeGrafter"/>
</dbReference>
<evidence type="ECO:0000256" key="6">
    <source>
        <dbReference type="ARBA" id="ARBA00022763"/>
    </source>
</evidence>
<dbReference type="PANTHER" id="PTHR47707:SF1">
    <property type="entry name" value="NUDIX HYDROLASE FAMILY PROTEIN"/>
    <property type="match status" value="1"/>
</dbReference>
<evidence type="ECO:0000256" key="9">
    <source>
        <dbReference type="ARBA" id="ARBA00023204"/>
    </source>
</evidence>
<dbReference type="Proteomes" id="UP000239874">
    <property type="component" value="Unassembled WGS sequence"/>
</dbReference>
<dbReference type="PROSITE" id="PS00893">
    <property type="entry name" value="NUDIX_BOX"/>
    <property type="match status" value="1"/>
</dbReference>
<reference evidence="14 15" key="1">
    <citation type="submission" date="2018-02" db="EMBL/GenBank/DDBJ databases">
        <title>8 Nocardia nova and 1 Nocardia cyriacigeorgica strain used for evolution to TMP-SMX.</title>
        <authorList>
            <person name="Mehta H."/>
            <person name="Weng J."/>
            <person name="Shamoo Y."/>
        </authorList>
    </citation>
    <scope>NUCLEOTIDE SEQUENCE [LARGE SCALE GENOMIC DNA]</scope>
    <source>
        <strain evidence="14 15">MDA3139</strain>
    </source>
</reference>
<evidence type="ECO:0000256" key="7">
    <source>
        <dbReference type="ARBA" id="ARBA00022801"/>
    </source>
</evidence>
<dbReference type="InterPro" id="IPR020084">
    <property type="entry name" value="NUDIX_hydrolase_CS"/>
</dbReference>
<keyword evidence="7 12" id="KW-0378">Hydrolase</keyword>
<evidence type="ECO:0000256" key="3">
    <source>
        <dbReference type="ARBA" id="ARBA00022457"/>
    </source>
</evidence>
<keyword evidence="3" id="KW-0515">Mutator protein</keyword>
<dbReference type="OrthoDB" id="9804442at2"/>
<evidence type="ECO:0000256" key="11">
    <source>
        <dbReference type="ARBA" id="ARBA00038905"/>
    </source>
</evidence>
<feature type="domain" description="Nudix hydrolase" evidence="13">
    <location>
        <begin position="20"/>
        <end position="147"/>
    </location>
</feature>
<evidence type="ECO:0000256" key="8">
    <source>
        <dbReference type="ARBA" id="ARBA00022842"/>
    </source>
</evidence>
<dbReference type="PROSITE" id="PS51462">
    <property type="entry name" value="NUDIX"/>
    <property type="match status" value="1"/>
</dbReference>
<name>A0A2S6AJR8_9NOCA</name>
<gene>
    <name evidence="14" type="ORF">C5E45_25775</name>
</gene>
<dbReference type="GO" id="GO:0006260">
    <property type="term" value="P:DNA replication"/>
    <property type="evidence" value="ECO:0007669"/>
    <property type="project" value="UniProtKB-KW"/>
</dbReference>
<dbReference type="AlphaFoldDB" id="A0A2S6AJR8"/>
<keyword evidence="6" id="KW-0227">DNA damage</keyword>
<comment type="caution">
    <text evidence="14">The sequence shown here is derived from an EMBL/GenBank/DDBJ whole genome shotgun (WGS) entry which is preliminary data.</text>
</comment>
<evidence type="ECO:0000256" key="2">
    <source>
        <dbReference type="ARBA" id="ARBA00005582"/>
    </source>
</evidence>
<proteinExistence type="inferred from homology"/>
<evidence type="ECO:0000256" key="5">
    <source>
        <dbReference type="ARBA" id="ARBA00022723"/>
    </source>
</evidence>
<comment type="catalytic activity">
    <reaction evidence="10">
        <text>8-oxo-dGTP + H2O = 8-oxo-dGMP + diphosphate + H(+)</text>
        <dbReference type="Rhea" id="RHEA:31575"/>
        <dbReference type="ChEBI" id="CHEBI:15377"/>
        <dbReference type="ChEBI" id="CHEBI:15378"/>
        <dbReference type="ChEBI" id="CHEBI:33019"/>
        <dbReference type="ChEBI" id="CHEBI:63224"/>
        <dbReference type="ChEBI" id="CHEBI:77896"/>
        <dbReference type="EC" id="3.6.1.55"/>
    </reaction>
</comment>
<evidence type="ECO:0000259" key="13">
    <source>
        <dbReference type="PROSITE" id="PS51462"/>
    </source>
</evidence>
<dbReference type="SUPFAM" id="SSF55811">
    <property type="entry name" value="Nudix"/>
    <property type="match status" value="1"/>
</dbReference>
<comment type="similarity">
    <text evidence="2 12">Belongs to the Nudix hydrolase family.</text>
</comment>
<dbReference type="Gene3D" id="3.90.79.10">
    <property type="entry name" value="Nucleoside Triphosphate Pyrophosphohydrolase"/>
    <property type="match status" value="1"/>
</dbReference>
<dbReference type="EC" id="3.6.1.55" evidence="11"/>
<evidence type="ECO:0000256" key="12">
    <source>
        <dbReference type="RuleBase" id="RU003476"/>
    </source>
</evidence>
<evidence type="ECO:0000256" key="1">
    <source>
        <dbReference type="ARBA" id="ARBA00001946"/>
    </source>
</evidence>
<keyword evidence="4" id="KW-0235">DNA replication</keyword>
<dbReference type="InterPro" id="IPR000086">
    <property type="entry name" value="NUDIX_hydrolase_dom"/>
</dbReference>